<organism evidence="1 2">
    <name type="scientific">Cutaneotrichosporon oleaginosum</name>
    <dbReference type="NCBI Taxonomy" id="879819"/>
    <lineage>
        <taxon>Eukaryota</taxon>
        <taxon>Fungi</taxon>
        <taxon>Dikarya</taxon>
        <taxon>Basidiomycota</taxon>
        <taxon>Agaricomycotina</taxon>
        <taxon>Tremellomycetes</taxon>
        <taxon>Trichosporonales</taxon>
        <taxon>Trichosporonaceae</taxon>
        <taxon>Cutaneotrichosporon</taxon>
    </lineage>
</organism>
<dbReference type="RefSeq" id="XP_018277811.1">
    <property type="nucleotide sequence ID" value="XM_018424831.1"/>
</dbReference>
<reference evidence="1 2" key="1">
    <citation type="submission" date="2015-03" db="EMBL/GenBank/DDBJ databases">
        <title>Genomics and transcriptomics of the oil-accumulating basidiomycete yeast T. oleaginosus allow insights into substrate utilization and the diverse evolutionary trajectories of mating systems in fungi.</title>
        <authorList>
            <consortium name="DOE Joint Genome Institute"/>
            <person name="Kourist R."/>
            <person name="Kracht O."/>
            <person name="Bracharz F."/>
            <person name="Lipzen A."/>
            <person name="Nolan M."/>
            <person name="Ohm R."/>
            <person name="Grigoriev I."/>
            <person name="Sun S."/>
            <person name="Heitman J."/>
            <person name="Bruck T."/>
            <person name="Nowrousian M."/>
        </authorList>
    </citation>
    <scope>NUCLEOTIDE SEQUENCE [LARGE SCALE GENOMIC DNA]</scope>
    <source>
        <strain evidence="1 2">IBC0246</strain>
    </source>
</reference>
<evidence type="ECO:0000313" key="1">
    <source>
        <dbReference type="EMBL" id="KLT41320.1"/>
    </source>
</evidence>
<dbReference type="EMBL" id="KQ087220">
    <property type="protein sequence ID" value="KLT41320.1"/>
    <property type="molecule type" value="Genomic_DNA"/>
</dbReference>
<proteinExistence type="predicted"/>
<accession>A0A0J0XJN3</accession>
<sequence length="208" mass="23553">MPFITPGAPPAPPAPRRRRSRFMAALQATRDARAEEIRAAYVRRRDRRAAQDRTSSDPLIRYTQQFIDATDRLNNIILFLQGLFGIPLARGQAHTYGRFLSIYHQTRQSGERARCLGFSLRLWNARAIQAYEKFAYCVRVAHFHERRQWGWKGTSGGDIMELMYEAVSEVIAALRKVSAAAASVEIANIRRILAIAVATEPPKPQQSS</sequence>
<dbReference type="GeneID" id="28985434"/>
<gene>
    <name evidence="1" type="ORF">CC85DRAFT_292755</name>
</gene>
<dbReference type="AlphaFoldDB" id="A0A0J0XJN3"/>
<keyword evidence="2" id="KW-1185">Reference proteome</keyword>
<dbReference type="Proteomes" id="UP000053611">
    <property type="component" value="Unassembled WGS sequence"/>
</dbReference>
<evidence type="ECO:0000313" key="2">
    <source>
        <dbReference type="Proteomes" id="UP000053611"/>
    </source>
</evidence>
<protein>
    <submittedName>
        <fullName evidence="1">Uncharacterized protein</fullName>
    </submittedName>
</protein>
<name>A0A0J0XJN3_9TREE</name>